<sequence length="342" mass="38585">QGKPCDYPVIENGALSGTLEYYRNRYFPAQIGQQADYHCRRGYSTPSGENWVRVVCSARGWLPEPKCLCSKSCNIEFDNGYFTMRKATFRLQEKTTYRCHINYVTAEGQETGLIQCEENGWTPPPKCIKPCRIPRYEILNYHTNKTVFLPGDTLEYACSDGYQTANNMTTGTARCDINGEWIPEPQCLDVSEKCGPPPAIENGDLLSFPLQEYAPGSTLEYKCPSLYVLEGSRYITCAEGQWTNPPVCLVACTASEEDMNRNNIELKWVARNKLYSKSGDFIEFECKIGHVQDPASSPFRAQCVEGKLEYPHCKPGSKSSPSRPLLLCCFVAFSLWQLRGKP</sequence>
<comment type="subcellular location">
    <subcellularLocation>
        <location evidence="1">Secreted</location>
    </subcellularLocation>
</comment>
<dbReference type="Ensembl" id="ENSAOWT00000017772.1">
    <property type="protein sequence ID" value="ENSAOWP00000015659.1"/>
    <property type="gene ID" value="ENSAOWG00000010658.1"/>
</dbReference>
<dbReference type="FunFam" id="2.10.70.10:FF:000026">
    <property type="entry name" value="Complement inhibitory factor H"/>
    <property type="match status" value="1"/>
</dbReference>
<keyword evidence="11" id="KW-1185">Reference proteome</keyword>
<reference evidence="10" key="2">
    <citation type="submission" date="2025-09" db="UniProtKB">
        <authorList>
            <consortium name="Ensembl"/>
        </authorList>
    </citation>
    <scope>IDENTIFICATION</scope>
</reference>
<evidence type="ECO:0000256" key="3">
    <source>
        <dbReference type="ARBA" id="ARBA00022659"/>
    </source>
</evidence>
<dbReference type="GO" id="GO:0001851">
    <property type="term" value="F:complement component C3b binding"/>
    <property type="evidence" value="ECO:0007669"/>
    <property type="project" value="TreeGrafter"/>
</dbReference>
<evidence type="ECO:0000256" key="1">
    <source>
        <dbReference type="ARBA" id="ARBA00004613"/>
    </source>
</evidence>
<dbReference type="CDD" id="cd00033">
    <property type="entry name" value="CCP"/>
    <property type="match status" value="3"/>
</dbReference>
<proteinExistence type="predicted"/>
<name>A0A8B9Q310_APTOW</name>
<evidence type="ECO:0000256" key="6">
    <source>
        <dbReference type="ARBA" id="ARBA00023157"/>
    </source>
</evidence>
<evidence type="ECO:0000259" key="9">
    <source>
        <dbReference type="PROSITE" id="PS50923"/>
    </source>
</evidence>
<evidence type="ECO:0000256" key="5">
    <source>
        <dbReference type="ARBA" id="ARBA00022737"/>
    </source>
</evidence>
<reference evidence="10" key="1">
    <citation type="submission" date="2025-08" db="UniProtKB">
        <authorList>
            <consortium name="Ensembl"/>
        </authorList>
    </citation>
    <scope>IDENTIFICATION</scope>
</reference>
<keyword evidence="3 8" id="KW-0768">Sushi</keyword>
<protein>
    <recommendedName>
        <fullName evidence="9">Sushi domain-containing protein</fullName>
    </recommendedName>
</protein>
<dbReference type="FunFam" id="2.10.70.10:FF:000060">
    <property type="entry name" value="Complement inhibitory factor H"/>
    <property type="match status" value="1"/>
</dbReference>
<keyword evidence="7" id="KW-0325">Glycoprotein</keyword>
<evidence type="ECO:0000256" key="2">
    <source>
        <dbReference type="ARBA" id="ARBA00022525"/>
    </source>
</evidence>
<dbReference type="AlphaFoldDB" id="A0A8B9Q310"/>
<keyword evidence="4" id="KW-0732">Signal</keyword>
<evidence type="ECO:0000256" key="7">
    <source>
        <dbReference type="ARBA" id="ARBA00023180"/>
    </source>
</evidence>
<evidence type="ECO:0000313" key="11">
    <source>
        <dbReference type="Proteomes" id="UP000694424"/>
    </source>
</evidence>
<feature type="disulfide bond" evidence="8">
    <location>
        <begin position="194"/>
        <end position="237"/>
    </location>
</feature>
<keyword evidence="6 8" id="KW-1015">Disulfide bond</keyword>
<dbReference type="Gene3D" id="2.10.70.10">
    <property type="entry name" value="Complement Module, domain 1"/>
    <property type="match status" value="5"/>
</dbReference>
<feature type="domain" description="Sushi" evidence="9">
    <location>
        <begin position="192"/>
        <end position="250"/>
    </location>
</feature>
<dbReference type="PANTHER" id="PTHR45785:SF7">
    <property type="entry name" value="COMPLEMENT FACTOR H"/>
    <property type="match status" value="1"/>
</dbReference>
<dbReference type="PROSITE" id="PS50923">
    <property type="entry name" value="SUSHI"/>
    <property type="match status" value="2"/>
</dbReference>
<dbReference type="GO" id="GO:0005615">
    <property type="term" value="C:extracellular space"/>
    <property type="evidence" value="ECO:0007669"/>
    <property type="project" value="TreeGrafter"/>
</dbReference>
<dbReference type="FunFam" id="2.10.70.10:FF:000054">
    <property type="entry name" value="Complement inhibitory factor H"/>
    <property type="match status" value="1"/>
</dbReference>
<dbReference type="PANTHER" id="PTHR45785">
    <property type="entry name" value="COMPLEMENT FACTOR H-RELATED"/>
    <property type="match status" value="1"/>
</dbReference>
<dbReference type="Pfam" id="PF00084">
    <property type="entry name" value="Sushi"/>
    <property type="match status" value="4"/>
</dbReference>
<evidence type="ECO:0000256" key="8">
    <source>
        <dbReference type="PROSITE-ProRule" id="PRU00302"/>
    </source>
</evidence>
<dbReference type="SMART" id="SM00032">
    <property type="entry name" value="CCP"/>
    <property type="match status" value="4"/>
</dbReference>
<feature type="domain" description="Sushi" evidence="9">
    <location>
        <begin position="129"/>
        <end position="189"/>
    </location>
</feature>
<evidence type="ECO:0000256" key="4">
    <source>
        <dbReference type="ARBA" id="ARBA00022729"/>
    </source>
</evidence>
<dbReference type="GO" id="GO:0006956">
    <property type="term" value="P:complement activation"/>
    <property type="evidence" value="ECO:0007669"/>
    <property type="project" value="TreeGrafter"/>
</dbReference>
<comment type="caution">
    <text evidence="8">Lacks conserved residue(s) required for the propagation of feature annotation.</text>
</comment>
<keyword evidence="5" id="KW-0677">Repeat</keyword>
<dbReference type="InterPro" id="IPR000436">
    <property type="entry name" value="Sushi_SCR_CCP_dom"/>
</dbReference>
<dbReference type="InterPro" id="IPR051503">
    <property type="entry name" value="ComplSys_Reg/VirEntry_Med"/>
</dbReference>
<evidence type="ECO:0000313" key="10">
    <source>
        <dbReference type="Ensembl" id="ENSAOWP00000015659.1"/>
    </source>
</evidence>
<organism evidence="10 11">
    <name type="scientific">Apteryx owenii</name>
    <name type="common">Little spotted kiwi</name>
    <dbReference type="NCBI Taxonomy" id="8824"/>
    <lineage>
        <taxon>Eukaryota</taxon>
        <taxon>Metazoa</taxon>
        <taxon>Chordata</taxon>
        <taxon>Craniata</taxon>
        <taxon>Vertebrata</taxon>
        <taxon>Euteleostomi</taxon>
        <taxon>Archelosauria</taxon>
        <taxon>Archosauria</taxon>
        <taxon>Dinosauria</taxon>
        <taxon>Saurischia</taxon>
        <taxon>Theropoda</taxon>
        <taxon>Coelurosauria</taxon>
        <taxon>Aves</taxon>
        <taxon>Palaeognathae</taxon>
        <taxon>Apterygiformes</taxon>
        <taxon>Apterygidae</taxon>
        <taxon>Apteryx</taxon>
    </lineage>
</organism>
<dbReference type="Proteomes" id="UP000694424">
    <property type="component" value="Unplaced"/>
</dbReference>
<keyword evidence="2" id="KW-0964">Secreted</keyword>
<dbReference type="InterPro" id="IPR035976">
    <property type="entry name" value="Sushi/SCR/CCP_sf"/>
</dbReference>
<accession>A0A8B9Q310</accession>
<dbReference type="SUPFAM" id="SSF57535">
    <property type="entry name" value="Complement control module/SCR domain"/>
    <property type="match status" value="5"/>
</dbReference>